<dbReference type="InterPro" id="IPR000160">
    <property type="entry name" value="GGDEF_dom"/>
</dbReference>
<dbReference type="Pfam" id="PF08448">
    <property type="entry name" value="PAS_4"/>
    <property type="match status" value="1"/>
</dbReference>
<reference evidence="4 5" key="1">
    <citation type="submission" date="2023-07" db="EMBL/GenBank/DDBJ databases">
        <title>Description of novel actinomycetes strains, isolated from tidal flat sediment.</title>
        <authorList>
            <person name="Lu C."/>
        </authorList>
    </citation>
    <scope>NUCLEOTIDE SEQUENCE [LARGE SCALE GENOMIC DNA]</scope>
    <source>
        <strain evidence="4 5">SYSU T00b441</strain>
    </source>
</reference>
<dbReference type="InterPro" id="IPR029787">
    <property type="entry name" value="Nucleotide_cyclase"/>
</dbReference>
<dbReference type="PROSITE" id="PS50112">
    <property type="entry name" value="PAS"/>
    <property type="match status" value="1"/>
</dbReference>
<dbReference type="EMBL" id="JAUQYP010000001">
    <property type="protein sequence ID" value="MDO8106564.1"/>
    <property type="molecule type" value="Genomic_DNA"/>
</dbReference>
<feature type="domain" description="GGDEF" evidence="3">
    <location>
        <begin position="294"/>
        <end position="423"/>
    </location>
</feature>
<dbReference type="Gene3D" id="3.30.450.20">
    <property type="entry name" value="PAS domain"/>
    <property type="match status" value="2"/>
</dbReference>
<proteinExistence type="predicted"/>
<dbReference type="PANTHER" id="PTHR44757">
    <property type="entry name" value="DIGUANYLATE CYCLASE DGCP"/>
    <property type="match status" value="1"/>
</dbReference>
<protein>
    <submittedName>
        <fullName evidence="4">Diguanylate cyclase</fullName>
        <ecNumber evidence="4">2.7.7.65</ecNumber>
    </submittedName>
</protein>
<dbReference type="RefSeq" id="WP_304600215.1">
    <property type="nucleotide sequence ID" value="NZ_JAUQYP010000001.1"/>
</dbReference>
<gene>
    <name evidence="4" type="ORF">Q6348_05065</name>
</gene>
<dbReference type="CDD" id="cd00130">
    <property type="entry name" value="PAS"/>
    <property type="match status" value="1"/>
</dbReference>
<dbReference type="PANTHER" id="PTHR44757:SF2">
    <property type="entry name" value="BIOFILM ARCHITECTURE MAINTENANCE PROTEIN MBAA"/>
    <property type="match status" value="1"/>
</dbReference>
<sequence>MTDEAGHGPGDGAGPWLPDGELARTLDLLSELVVRYRVDDLKLVYCNRAWAGQFREDPASLLGRPLDQLLNDAEMAGLRAQLSRLGPDAPFLHDERPRPASRDRERWVEWTDRYLALPGGPEVLAVGRDVTERHNAQLALAASENLFRTLAESATDLVWRLGTDPPALTYLSPSIERIAGWPADRITGDVERLRGYLDDDGRQVLERALAGDQPPDRFDLRLQRADGAWVTLEMQVARLPDGWQGIGRDVTKIRELQTELEDLALRDPLTGLANRRLLAVLLEAGLARAARTGAHLVVSLVDLDDFKAVNDEHGHAAGDAVLQEAARRLTEGVRGADVVARLGGDEFVTVHETDATGGRAVLRRLAQVLSPPYRLPSGAEVVCAPSIGTADSAHHSEAADLLAAADSAMYAAKRRHRASASNGGGPAAGPPSH</sequence>
<accession>A0ABT9D6U7</accession>
<dbReference type="InterPro" id="IPR000014">
    <property type="entry name" value="PAS"/>
</dbReference>
<evidence type="ECO:0000313" key="5">
    <source>
        <dbReference type="Proteomes" id="UP001232536"/>
    </source>
</evidence>
<keyword evidence="4" id="KW-0808">Transferase</keyword>
<dbReference type="PROSITE" id="PS50887">
    <property type="entry name" value="GGDEF"/>
    <property type="match status" value="1"/>
</dbReference>
<evidence type="ECO:0000313" key="4">
    <source>
        <dbReference type="EMBL" id="MDO8106564.1"/>
    </source>
</evidence>
<dbReference type="InterPro" id="IPR043128">
    <property type="entry name" value="Rev_trsase/Diguanyl_cyclase"/>
</dbReference>
<dbReference type="Gene3D" id="3.30.70.270">
    <property type="match status" value="1"/>
</dbReference>
<dbReference type="InterPro" id="IPR035965">
    <property type="entry name" value="PAS-like_dom_sf"/>
</dbReference>
<dbReference type="SUPFAM" id="SSF55073">
    <property type="entry name" value="Nucleotide cyclase"/>
    <property type="match status" value="1"/>
</dbReference>
<dbReference type="SMART" id="SM00267">
    <property type="entry name" value="GGDEF"/>
    <property type="match status" value="1"/>
</dbReference>
<feature type="domain" description="PAS" evidence="2">
    <location>
        <begin position="143"/>
        <end position="209"/>
    </location>
</feature>
<dbReference type="NCBIfam" id="TIGR00229">
    <property type="entry name" value="sensory_box"/>
    <property type="match status" value="1"/>
</dbReference>
<evidence type="ECO:0000259" key="2">
    <source>
        <dbReference type="PROSITE" id="PS50112"/>
    </source>
</evidence>
<dbReference type="EC" id="2.7.7.65" evidence="4"/>
<dbReference type="SUPFAM" id="SSF55785">
    <property type="entry name" value="PYP-like sensor domain (PAS domain)"/>
    <property type="match status" value="2"/>
</dbReference>
<dbReference type="CDD" id="cd01949">
    <property type="entry name" value="GGDEF"/>
    <property type="match status" value="1"/>
</dbReference>
<keyword evidence="4" id="KW-0548">Nucleotidyltransferase</keyword>
<dbReference type="Pfam" id="PF00990">
    <property type="entry name" value="GGDEF"/>
    <property type="match status" value="1"/>
</dbReference>
<name>A0ABT9D6U7_9CELL</name>
<dbReference type="InterPro" id="IPR052155">
    <property type="entry name" value="Biofilm_reg_signaling"/>
</dbReference>
<comment type="caution">
    <text evidence="4">The sequence shown here is derived from an EMBL/GenBank/DDBJ whole genome shotgun (WGS) entry which is preliminary data.</text>
</comment>
<feature type="region of interest" description="Disordered" evidence="1">
    <location>
        <begin position="414"/>
        <end position="433"/>
    </location>
</feature>
<evidence type="ECO:0000256" key="1">
    <source>
        <dbReference type="SAM" id="MobiDB-lite"/>
    </source>
</evidence>
<evidence type="ECO:0000259" key="3">
    <source>
        <dbReference type="PROSITE" id="PS50887"/>
    </source>
</evidence>
<dbReference type="InterPro" id="IPR013656">
    <property type="entry name" value="PAS_4"/>
</dbReference>
<dbReference type="Proteomes" id="UP001232536">
    <property type="component" value="Unassembled WGS sequence"/>
</dbReference>
<dbReference type="NCBIfam" id="TIGR00254">
    <property type="entry name" value="GGDEF"/>
    <property type="match status" value="1"/>
</dbReference>
<dbReference type="GO" id="GO:0052621">
    <property type="term" value="F:diguanylate cyclase activity"/>
    <property type="evidence" value="ECO:0007669"/>
    <property type="project" value="UniProtKB-EC"/>
</dbReference>
<dbReference type="SMART" id="SM00091">
    <property type="entry name" value="PAS"/>
    <property type="match status" value="2"/>
</dbReference>
<keyword evidence="5" id="KW-1185">Reference proteome</keyword>
<organism evidence="4 5">
    <name type="scientific">Actinotalea lenta</name>
    <dbReference type="NCBI Taxonomy" id="3064654"/>
    <lineage>
        <taxon>Bacteria</taxon>
        <taxon>Bacillati</taxon>
        <taxon>Actinomycetota</taxon>
        <taxon>Actinomycetes</taxon>
        <taxon>Micrococcales</taxon>
        <taxon>Cellulomonadaceae</taxon>
        <taxon>Actinotalea</taxon>
    </lineage>
</organism>